<proteinExistence type="predicted"/>
<evidence type="ECO:0000313" key="2">
    <source>
        <dbReference type="Proteomes" id="UP000675940"/>
    </source>
</evidence>
<dbReference type="Gene3D" id="1.10.10.10">
    <property type="entry name" value="Winged helix-like DNA-binding domain superfamily/Winged helix DNA-binding domain"/>
    <property type="match status" value="1"/>
</dbReference>
<dbReference type="InterPro" id="IPR036390">
    <property type="entry name" value="WH_DNA-bd_sf"/>
</dbReference>
<accession>A0A940S3X1</accession>
<dbReference type="EMBL" id="JAGISH010000007">
    <property type="protein sequence ID" value="MBP0483499.1"/>
    <property type="molecule type" value="Genomic_DNA"/>
</dbReference>
<comment type="caution">
    <text evidence="1">The sequence shown here is derived from an EMBL/GenBank/DDBJ whole genome shotgun (WGS) entry which is preliminary data.</text>
</comment>
<keyword evidence="2" id="KW-1185">Reference proteome</keyword>
<reference evidence="1" key="1">
    <citation type="submission" date="2021-03" db="EMBL/GenBank/DDBJ databases">
        <title>Sagittula salina sp. nov. strain M10.9X isolated from the marine waste.</title>
        <authorList>
            <person name="Satari L."/>
            <person name="Molina-Menor E."/>
            <person name="Vidal-Verdu A."/>
            <person name="Pascual J."/>
            <person name="Pereto J."/>
            <person name="Porcar M."/>
        </authorList>
    </citation>
    <scope>NUCLEOTIDE SEQUENCE</scope>
    <source>
        <strain evidence="1">M10.9X</strain>
    </source>
</reference>
<dbReference type="SUPFAM" id="SSF46785">
    <property type="entry name" value="Winged helix' DNA-binding domain"/>
    <property type="match status" value="1"/>
</dbReference>
<evidence type="ECO:0000313" key="1">
    <source>
        <dbReference type="EMBL" id="MBP0483499.1"/>
    </source>
</evidence>
<gene>
    <name evidence="1" type="ORF">J5474_13485</name>
</gene>
<dbReference type="InterPro" id="IPR036388">
    <property type="entry name" value="WH-like_DNA-bd_sf"/>
</dbReference>
<name>A0A940S3X1_9RHOB</name>
<dbReference type="AlphaFoldDB" id="A0A940S3X1"/>
<dbReference type="Proteomes" id="UP000675940">
    <property type="component" value="Unassembled WGS sequence"/>
</dbReference>
<protein>
    <submittedName>
        <fullName evidence="1">GntR family transcriptional regulator</fullName>
    </submittedName>
</protein>
<sequence>MGRASRNGILDGALQTDKTLSEQTVRQMLGVSRGLVRGAAWALRREELVMPARVAESNTTKTNRTEG</sequence>
<organism evidence="1 2">
    <name type="scientific">Sagittula salina</name>
    <dbReference type="NCBI Taxonomy" id="2820268"/>
    <lineage>
        <taxon>Bacteria</taxon>
        <taxon>Pseudomonadati</taxon>
        <taxon>Pseudomonadota</taxon>
        <taxon>Alphaproteobacteria</taxon>
        <taxon>Rhodobacterales</taxon>
        <taxon>Roseobacteraceae</taxon>
        <taxon>Sagittula</taxon>
    </lineage>
</organism>